<dbReference type="PROSITE" id="PS50146">
    <property type="entry name" value="DAGK"/>
    <property type="match status" value="1"/>
</dbReference>
<name>A0A2H0YRS2_9BACT</name>
<dbReference type="Proteomes" id="UP000236845">
    <property type="component" value="Unassembled WGS sequence"/>
</dbReference>
<dbReference type="InterPro" id="IPR001206">
    <property type="entry name" value="Diacylglycerol_kinase_cat_dom"/>
</dbReference>
<comment type="caution">
    <text evidence="2">The sequence shown here is derived from an EMBL/GenBank/DDBJ whole genome shotgun (WGS) entry which is preliminary data.</text>
</comment>
<dbReference type="InterPro" id="IPR016064">
    <property type="entry name" value="NAD/diacylglycerol_kinase_sf"/>
</dbReference>
<gene>
    <name evidence="2" type="ORF">COT26_00445</name>
</gene>
<dbReference type="InterPro" id="IPR017438">
    <property type="entry name" value="ATP-NAD_kinase_N"/>
</dbReference>
<dbReference type="Gene3D" id="3.40.50.10330">
    <property type="entry name" value="Probable inorganic polyphosphate/atp-NAD kinase, domain 1"/>
    <property type="match status" value="1"/>
</dbReference>
<evidence type="ECO:0000259" key="1">
    <source>
        <dbReference type="PROSITE" id="PS50146"/>
    </source>
</evidence>
<feature type="domain" description="DAGKc" evidence="1">
    <location>
        <begin position="46"/>
        <end position="126"/>
    </location>
</feature>
<organism evidence="2 3">
    <name type="scientific">Candidatus Kerfeldbacteria bacterium CG08_land_8_20_14_0_20_43_14</name>
    <dbReference type="NCBI Taxonomy" id="2014246"/>
    <lineage>
        <taxon>Bacteria</taxon>
        <taxon>Candidatus Kerfeldiibacteriota</taxon>
    </lineage>
</organism>
<dbReference type="Gene3D" id="2.60.200.40">
    <property type="match status" value="2"/>
</dbReference>
<sequence>MYTFIVESDINNKKFEPELAKIENRLIELDIRGRWEKLTILKSLSETIKDAIQSKSETIVLVGTDKLINNAISTLAEFKTTIGIIPLGEQTFIAQSLGIPHGISACDTLSARITSSLDLGKVNNRYFLSALHVPDCRTLTLNCDNQFQVSTVTPSTIDISNFSEAGNPHDGKLEVIVRPQIEKSLFSFMKKPSYSKKSVFPFKKLTIRSGGDSLPIMADGETIIKTPATIEVVPKRVKIIVGKKRSFK</sequence>
<accession>A0A2H0YRS2</accession>
<dbReference type="EMBL" id="PEXW01000012">
    <property type="protein sequence ID" value="PIS40979.1"/>
    <property type="molecule type" value="Genomic_DNA"/>
</dbReference>
<dbReference type="Pfam" id="PF00781">
    <property type="entry name" value="DAGK_cat"/>
    <property type="match status" value="1"/>
</dbReference>
<reference evidence="3" key="1">
    <citation type="submission" date="2017-09" db="EMBL/GenBank/DDBJ databases">
        <title>Depth-based differentiation of microbial function through sediment-hosted aquifers and enrichment of novel symbionts in the deep terrestrial subsurface.</title>
        <authorList>
            <person name="Probst A.J."/>
            <person name="Ladd B."/>
            <person name="Jarett J.K."/>
            <person name="Geller-Mcgrath D.E."/>
            <person name="Sieber C.M.K."/>
            <person name="Emerson J.B."/>
            <person name="Anantharaman K."/>
            <person name="Thomas B.C."/>
            <person name="Malmstrom R."/>
            <person name="Stieglmeier M."/>
            <person name="Klingl A."/>
            <person name="Woyke T."/>
            <person name="Ryan C.M."/>
            <person name="Banfield J.F."/>
        </authorList>
    </citation>
    <scope>NUCLEOTIDE SEQUENCE [LARGE SCALE GENOMIC DNA]</scope>
</reference>
<evidence type="ECO:0000313" key="3">
    <source>
        <dbReference type="Proteomes" id="UP000236845"/>
    </source>
</evidence>
<dbReference type="AlphaFoldDB" id="A0A2H0YRS2"/>
<evidence type="ECO:0000313" key="2">
    <source>
        <dbReference type="EMBL" id="PIS40979.1"/>
    </source>
</evidence>
<dbReference type="GO" id="GO:0016301">
    <property type="term" value="F:kinase activity"/>
    <property type="evidence" value="ECO:0007669"/>
    <property type="project" value="InterPro"/>
</dbReference>
<proteinExistence type="predicted"/>
<protein>
    <recommendedName>
        <fullName evidence="1">DAGKc domain-containing protein</fullName>
    </recommendedName>
</protein>
<dbReference type="SUPFAM" id="SSF111331">
    <property type="entry name" value="NAD kinase/diacylglycerol kinase-like"/>
    <property type="match status" value="1"/>
</dbReference>